<evidence type="ECO:0000313" key="1">
    <source>
        <dbReference type="EMBL" id="KAG0658277.1"/>
    </source>
</evidence>
<keyword evidence="2" id="KW-1185">Reference proteome</keyword>
<dbReference type="AlphaFoldDB" id="A0A9P6VZ99"/>
<comment type="caution">
    <text evidence="1">The sequence shown here is derived from an EMBL/GenBank/DDBJ whole genome shotgun (WGS) entry which is preliminary data.</text>
</comment>
<dbReference type="OrthoDB" id="5358702at2759"/>
<organism evidence="1 2">
    <name type="scientific">Maudiozyma exigua</name>
    <name type="common">Yeast</name>
    <name type="synonym">Kazachstania exigua</name>
    <dbReference type="NCBI Taxonomy" id="34358"/>
    <lineage>
        <taxon>Eukaryota</taxon>
        <taxon>Fungi</taxon>
        <taxon>Dikarya</taxon>
        <taxon>Ascomycota</taxon>
        <taxon>Saccharomycotina</taxon>
        <taxon>Saccharomycetes</taxon>
        <taxon>Saccharomycetales</taxon>
        <taxon>Saccharomycetaceae</taxon>
        <taxon>Maudiozyma</taxon>
    </lineage>
</organism>
<dbReference type="Proteomes" id="UP000750334">
    <property type="component" value="Unassembled WGS sequence"/>
</dbReference>
<dbReference type="SUPFAM" id="SSF48439">
    <property type="entry name" value="Protein prenylyltransferase"/>
    <property type="match status" value="1"/>
</dbReference>
<evidence type="ECO:0008006" key="3">
    <source>
        <dbReference type="Google" id="ProtNLM"/>
    </source>
</evidence>
<accession>A0A9P6VZ99</accession>
<evidence type="ECO:0000313" key="2">
    <source>
        <dbReference type="Proteomes" id="UP000750334"/>
    </source>
</evidence>
<name>A0A9P6VZ99_MAUEX</name>
<sequence>MNKLQLKCCKELYNSLTDWRGFSNFKLEFASDQLGFEGQLFFRNEDPDNNTVELICFKSSLLTLFSEGHSYLNEIILREKEFTNSWDVYYMTLGFMLSTPENKMILAMHEDCLLILISESADTRQILEKELLLVQALLTSTRNSINKSSSMWYLYRKIYLLMEQNNVESVQISLKYLISTFRNSAGLHVSNYYCWNTLRWFFDVIPSQQIKQAIFEMTKSFCLRHISDCSSWDALGYICCQSKEKYSNNIENYYFLRRRYSTCQLNCDESYRSLTILPLFKIEILPLVDEIVHFIDSFFIKDWTVYLCLLRIVITYKLYDAHFLQLWKGGIMSFENTYKQIKFKNGTPLVPNTEKDNLSVSNSFLHYGWKKIFLNRLEKKTNT</sequence>
<reference evidence="1 2" key="1">
    <citation type="submission" date="2020-11" db="EMBL/GenBank/DDBJ databases">
        <title>Kefir isolates.</title>
        <authorList>
            <person name="Marcisauskas S."/>
            <person name="Kim Y."/>
            <person name="Blasche S."/>
        </authorList>
    </citation>
    <scope>NUCLEOTIDE SEQUENCE [LARGE SCALE GENOMIC DNA]</scope>
    <source>
        <strain evidence="1 2">OG2</strain>
    </source>
</reference>
<dbReference type="EMBL" id="PUHR01000216">
    <property type="protein sequence ID" value="KAG0658277.1"/>
    <property type="molecule type" value="Genomic_DNA"/>
</dbReference>
<proteinExistence type="predicted"/>
<protein>
    <recommendedName>
        <fullName evidence="3">Protein ECM9</fullName>
    </recommendedName>
</protein>
<gene>
    <name evidence="1" type="ORF">C6P45_002213</name>
</gene>